<dbReference type="EMBL" id="JAKXMK010000041">
    <property type="protein sequence ID" value="MCH6171286.1"/>
    <property type="molecule type" value="Genomic_DNA"/>
</dbReference>
<organism evidence="2 3">
    <name type="scientific">Pseudonocardia alaniniphila</name>
    <dbReference type="NCBI Taxonomy" id="75291"/>
    <lineage>
        <taxon>Bacteria</taxon>
        <taxon>Bacillati</taxon>
        <taxon>Actinomycetota</taxon>
        <taxon>Actinomycetes</taxon>
        <taxon>Pseudonocardiales</taxon>
        <taxon>Pseudonocardiaceae</taxon>
        <taxon>Pseudonocardia</taxon>
    </lineage>
</organism>
<feature type="region of interest" description="Disordered" evidence="1">
    <location>
        <begin position="1"/>
        <end position="24"/>
    </location>
</feature>
<keyword evidence="3" id="KW-1185">Reference proteome</keyword>
<protein>
    <submittedName>
        <fullName evidence="2">Uncharacterized protein</fullName>
    </submittedName>
</protein>
<gene>
    <name evidence="2" type="ORF">MMF94_36795</name>
</gene>
<sequence length="53" mass="5470">MTAPLQDGLWGEPTAAPTPTTRRSEINDVELVASVVRAALARGSVLTGPAEPV</sequence>
<evidence type="ECO:0000256" key="1">
    <source>
        <dbReference type="SAM" id="MobiDB-lite"/>
    </source>
</evidence>
<dbReference type="Proteomes" id="UP001299970">
    <property type="component" value="Unassembled WGS sequence"/>
</dbReference>
<name>A0ABS9TS02_9PSEU</name>
<evidence type="ECO:0000313" key="2">
    <source>
        <dbReference type="EMBL" id="MCH6171286.1"/>
    </source>
</evidence>
<comment type="caution">
    <text evidence="2">The sequence shown here is derived from an EMBL/GenBank/DDBJ whole genome shotgun (WGS) entry which is preliminary data.</text>
</comment>
<dbReference type="RefSeq" id="WP_241042092.1">
    <property type="nucleotide sequence ID" value="NZ_BAAAJF010000010.1"/>
</dbReference>
<proteinExistence type="predicted"/>
<evidence type="ECO:0000313" key="3">
    <source>
        <dbReference type="Proteomes" id="UP001299970"/>
    </source>
</evidence>
<reference evidence="2 3" key="1">
    <citation type="submission" date="2022-03" db="EMBL/GenBank/DDBJ databases">
        <title>Pseudonocardia alaer sp. nov., a novel actinomycete isolated from reed forest soil.</title>
        <authorList>
            <person name="Wang L."/>
        </authorList>
    </citation>
    <scope>NUCLEOTIDE SEQUENCE [LARGE SCALE GENOMIC DNA]</scope>
    <source>
        <strain evidence="2 3">Y-16303</strain>
    </source>
</reference>
<accession>A0ABS9TS02</accession>